<keyword evidence="3" id="KW-1185">Reference proteome</keyword>
<protein>
    <submittedName>
        <fullName evidence="2">Predicted RNA-binding protein</fullName>
    </submittedName>
</protein>
<organism evidence="2 3">
    <name type="scientific">Rothia mucilaginosa (strain DY-18)</name>
    <name type="common">Stomatococcus mucilaginosus</name>
    <dbReference type="NCBI Taxonomy" id="680646"/>
    <lineage>
        <taxon>Bacteria</taxon>
        <taxon>Bacillati</taxon>
        <taxon>Actinomycetota</taxon>
        <taxon>Actinomycetes</taxon>
        <taxon>Micrococcales</taxon>
        <taxon>Micrococcaceae</taxon>
        <taxon>Rothia</taxon>
    </lineage>
</organism>
<sequence>MPGAELYPGVEHTLCCTGCNRFAGISQSLREASLKAFAVSRAVRDQASGRVHHHSVVNSAQRALRGLPLPRQNGAEHTRVVLGVAASQLLQRCVLQAVLGRVKTVLGQFAVYSLPQAARGGDGQLVQAVIAAENQGVIAALGEDVSHLLSHDRVCHANCRGLHAGRVGHGAQVVERGRNTQQAAGRAHVAHGRVEGHGKQERDAGLASALGDGGNGHVEADSEGFEDVCGAGFGGGGAVAVLDDGCTGSCDDEGGHGGDVDGVLLVAAGADDVYGVGVDVDGLGFGDHAGCERAEFFGGFALGVEGGEEGCEDWLFGLAGHDLVHGPGDFGVAEVLVLNQLVEDVFPGDFVRSHVLSVKPPSRICTVGCSMRDGGLLGVLRFSGGCLRFSGRSHRMRRSLLRWGCRWRSPAFRWCLRSRWWSRRGRVRSSCRQ</sequence>
<proteinExistence type="predicted"/>
<evidence type="ECO:0000313" key="2">
    <source>
        <dbReference type="EMBL" id="BAI64884.1"/>
    </source>
</evidence>
<accession>D2NTA8</accession>
<dbReference type="AlphaFoldDB" id="D2NTA8"/>
<dbReference type="HOGENOM" id="CLU_632949_0_0_11"/>
<reference evidence="2 3" key="3">
    <citation type="journal article" date="2010" name="Sequencing">
        <title>Complete Genome Sequence of Rothia mucilaginosa DY-18: A Clinical Isolate with Dense Meshwork-Like Structures from a Persistent Apical Periodontitis Lesion.</title>
        <authorList>
            <person name="Yamane K."/>
            <person name="Nambu T."/>
            <person name="Yamanaka T."/>
            <person name="Mashimo C."/>
            <person name="Sugimori C."/>
            <person name="Leung K.-P."/>
            <person name="Fukushima H."/>
        </authorList>
    </citation>
    <scope>NUCLEOTIDE SEQUENCE [LARGE SCALE GENOMIC DNA]</scope>
    <source>
        <strain evidence="2 3">DY-18</strain>
    </source>
</reference>
<reference evidence="3" key="1">
    <citation type="submission" date="2009-07" db="EMBL/GenBank/DDBJ databases">
        <title>Complete genome sequence of Rothia mucilaginosa DJ.</title>
        <authorList>
            <person name="Yamane K."/>
            <person name="Nambu T."/>
            <person name="Mashimo C."/>
            <person name="Sugimori C."/>
            <person name="Yamanaka T."/>
            <person name="Leung K."/>
            <person name="Fukushima H."/>
        </authorList>
    </citation>
    <scope>NUCLEOTIDE SEQUENCE [LARGE SCALE GENOMIC DNA]</scope>
    <source>
        <strain evidence="3">DY-18</strain>
    </source>
</reference>
<evidence type="ECO:0000313" key="3">
    <source>
        <dbReference type="Proteomes" id="UP000001883"/>
    </source>
</evidence>
<dbReference type="KEGG" id="rmu:RMDY18_10520"/>
<reference evidence="2 3" key="2">
    <citation type="journal article" date="2010" name="J Osaka Dent Univ">
        <title>Isolation and identification of Rothia mucilaginosa from persistent apical periodontitis lesions.</title>
        <authorList>
            <person name="Yamane K."/>
            <person name="Yoshida M."/>
            <person name="Fujihira T."/>
            <person name="Baba T."/>
            <person name="Tsuji N."/>
            <person name="Hayashi H."/>
            <person name="Sugimori C."/>
            <person name="Yamanaka T."/>
            <person name="Mashimo C."/>
            <person name="Nambu T."/>
            <person name="Kawai H."/>
            <person name="Fukushima H."/>
        </authorList>
    </citation>
    <scope>NUCLEOTIDE SEQUENCE [LARGE SCALE GENOMIC DNA]</scope>
    <source>
        <strain evidence="2 3">DY-18</strain>
    </source>
</reference>
<gene>
    <name evidence="2" type="ordered locus">RMDY18_10520</name>
</gene>
<dbReference type="Proteomes" id="UP000001883">
    <property type="component" value="Chromosome"/>
</dbReference>
<name>D2NTA8_ROTMD</name>
<dbReference type="EMBL" id="AP011540">
    <property type="protein sequence ID" value="BAI64884.1"/>
    <property type="molecule type" value="Genomic_DNA"/>
</dbReference>
<feature type="compositionally biased region" description="Basic and acidic residues" evidence="1">
    <location>
        <begin position="192"/>
        <end position="203"/>
    </location>
</feature>
<feature type="region of interest" description="Disordered" evidence="1">
    <location>
        <begin position="181"/>
        <end position="203"/>
    </location>
</feature>
<evidence type="ECO:0000256" key="1">
    <source>
        <dbReference type="SAM" id="MobiDB-lite"/>
    </source>
</evidence>